<dbReference type="InterPro" id="IPR000192">
    <property type="entry name" value="Aminotrans_V_dom"/>
</dbReference>
<dbReference type="InterPro" id="IPR011340">
    <property type="entry name" value="Cys_dSase-rel"/>
</dbReference>
<protein>
    <recommendedName>
        <fullName evidence="1">Aminotransferase class V domain-containing protein</fullName>
    </recommendedName>
</protein>
<sequence length="464" mass="50302">MKKDIGGVPYDQNLFKSIRSEFPALRGLEERGIVLCDGAAGSQMHQSAIQAMVESASRRNSNVGGSFSFSSDNLDAFTHARRTMGAFLNCKEEEVVFGSSATALNFHMSRSIGRTLGRGDNVVVTCLDHAANVGPWETMAAEAGAELRRIKVRHQDCALDMDSVRSCIDSRTRLVACSAASNLVGVIPQVQEVVSMARAHGALSYVDAVHLAPHALIDVRQLGCDFLVCSPYKFFGPHLALLFLREGLARSLPAYKIRPATDDLPSFSNCQGSRWEMGTQNYEGIAGAAAAVSYIASLSGRQREEKERSRGTQEPPSEGLSLLRASLRDSYSLISQHESLLSDRFLSGVRSIPAVKVHGPTAVTSHSSSMDQHGRTPTFAISMTGADGQPIPPHVLCESLVEDGIWCSSGNFYALDLTETLGLEEGGGVVRVSFLHYNVLEDVDRVLRSLDKISKRRSAKARTQ</sequence>
<evidence type="ECO:0000313" key="2">
    <source>
        <dbReference type="EMBL" id="CAE2295852.1"/>
    </source>
</evidence>
<accession>A0A7S4NMN2</accession>
<dbReference type="InterPro" id="IPR015424">
    <property type="entry name" value="PyrdxlP-dep_Trfase"/>
</dbReference>
<dbReference type="InterPro" id="IPR015422">
    <property type="entry name" value="PyrdxlP-dep_Trfase_small"/>
</dbReference>
<dbReference type="PANTHER" id="PTHR43586">
    <property type="entry name" value="CYSTEINE DESULFURASE"/>
    <property type="match status" value="1"/>
</dbReference>
<dbReference type="Pfam" id="PF00266">
    <property type="entry name" value="Aminotran_5"/>
    <property type="match status" value="1"/>
</dbReference>
<dbReference type="EMBL" id="HBKN01016998">
    <property type="protein sequence ID" value="CAE2295852.1"/>
    <property type="molecule type" value="Transcribed_RNA"/>
</dbReference>
<proteinExistence type="predicted"/>
<dbReference type="NCBIfam" id="TIGR01976">
    <property type="entry name" value="am_tr_V_VC1184"/>
    <property type="match status" value="1"/>
</dbReference>
<reference evidence="2" key="1">
    <citation type="submission" date="2021-01" db="EMBL/GenBank/DDBJ databases">
        <authorList>
            <person name="Corre E."/>
            <person name="Pelletier E."/>
            <person name="Niang G."/>
            <person name="Scheremetjew M."/>
            <person name="Finn R."/>
            <person name="Kale V."/>
            <person name="Holt S."/>
            <person name="Cochrane G."/>
            <person name="Meng A."/>
            <person name="Brown T."/>
            <person name="Cohen L."/>
        </authorList>
    </citation>
    <scope>NUCLEOTIDE SEQUENCE</scope>
    <source>
        <strain evidence="2">CCMP 2712</strain>
    </source>
</reference>
<dbReference type="Gene3D" id="3.90.1150.10">
    <property type="entry name" value="Aspartate Aminotransferase, domain 1"/>
    <property type="match status" value="1"/>
</dbReference>
<dbReference type="Gene3D" id="3.40.640.10">
    <property type="entry name" value="Type I PLP-dependent aspartate aminotransferase-like (Major domain)"/>
    <property type="match status" value="1"/>
</dbReference>
<organism evidence="2">
    <name type="scientific">Guillardia theta</name>
    <name type="common">Cryptophyte</name>
    <name type="synonym">Cryptomonas phi</name>
    <dbReference type="NCBI Taxonomy" id="55529"/>
    <lineage>
        <taxon>Eukaryota</taxon>
        <taxon>Cryptophyceae</taxon>
        <taxon>Pyrenomonadales</taxon>
        <taxon>Geminigeraceae</taxon>
        <taxon>Guillardia</taxon>
    </lineage>
</organism>
<evidence type="ECO:0000259" key="1">
    <source>
        <dbReference type="Pfam" id="PF00266"/>
    </source>
</evidence>
<feature type="domain" description="Aminotransferase class V" evidence="1">
    <location>
        <begin position="35"/>
        <end position="308"/>
    </location>
</feature>
<dbReference type="SUPFAM" id="SSF53383">
    <property type="entry name" value="PLP-dependent transferases"/>
    <property type="match status" value="1"/>
</dbReference>
<dbReference type="AlphaFoldDB" id="A0A7S4NMN2"/>
<dbReference type="PANTHER" id="PTHR43586:SF21">
    <property type="entry name" value="PYRIDOXAL PHOSPHATE (PLP)-DEPENDENT ASPARTATE AMINOTRANSFERASE SUPERFAMILY"/>
    <property type="match status" value="1"/>
</dbReference>
<gene>
    <name evidence="2" type="ORF">GTHE00462_LOCUS13387</name>
</gene>
<name>A0A7S4NMN2_GUITH</name>
<dbReference type="InterPro" id="IPR015421">
    <property type="entry name" value="PyrdxlP-dep_Trfase_major"/>
</dbReference>